<evidence type="ECO:0000313" key="2">
    <source>
        <dbReference type="Proteomes" id="UP001055811"/>
    </source>
</evidence>
<evidence type="ECO:0000313" key="1">
    <source>
        <dbReference type="EMBL" id="KAI3700691.1"/>
    </source>
</evidence>
<reference evidence="2" key="1">
    <citation type="journal article" date="2022" name="Mol. Ecol. Resour.">
        <title>The genomes of chicory, endive, great burdock and yacon provide insights into Asteraceae palaeo-polyploidization history and plant inulin production.</title>
        <authorList>
            <person name="Fan W."/>
            <person name="Wang S."/>
            <person name="Wang H."/>
            <person name="Wang A."/>
            <person name="Jiang F."/>
            <person name="Liu H."/>
            <person name="Zhao H."/>
            <person name="Xu D."/>
            <person name="Zhang Y."/>
        </authorList>
    </citation>
    <scope>NUCLEOTIDE SEQUENCE [LARGE SCALE GENOMIC DNA]</scope>
    <source>
        <strain evidence="2">cv. Punajuju</strain>
    </source>
</reference>
<reference evidence="1 2" key="2">
    <citation type="journal article" date="2022" name="Mol. Ecol. Resour.">
        <title>The genomes of chicory, endive, great burdock and yacon provide insights into Asteraceae paleo-polyploidization history and plant inulin production.</title>
        <authorList>
            <person name="Fan W."/>
            <person name="Wang S."/>
            <person name="Wang H."/>
            <person name="Wang A."/>
            <person name="Jiang F."/>
            <person name="Liu H."/>
            <person name="Zhao H."/>
            <person name="Xu D."/>
            <person name="Zhang Y."/>
        </authorList>
    </citation>
    <scope>NUCLEOTIDE SEQUENCE [LARGE SCALE GENOMIC DNA]</scope>
    <source>
        <strain evidence="2">cv. Punajuju</strain>
        <tissue evidence="1">Leaves</tissue>
    </source>
</reference>
<accession>A0ACB8ZTN2</accession>
<protein>
    <submittedName>
        <fullName evidence="1">Uncharacterized protein</fullName>
    </submittedName>
</protein>
<gene>
    <name evidence="1" type="ORF">L2E82_45328</name>
</gene>
<comment type="caution">
    <text evidence="1">The sequence shown here is derived from an EMBL/GenBank/DDBJ whole genome shotgun (WGS) entry which is preliminary data.</text>
</comment>
<dbReference type="Proteomes" id="UP001055811">
    <property type="component" value="Linkage Group LG08"/>
</dbReference>
<sequence length="119" mass="14018">MTCEKNRVGEDELQLIDFSEEDDCLIAFPFRDYLEDLRLSVTYDNLNDCNRIKLFESINSQVLERIDQAQSESMEPRRPSFLRKILAWDSAFFTGADRIRIHVSKRICLVIFTKQNHGQ</sequence>
<proteinExistence type="predicted"/>
<name>A0ACB8ZTN2_CICIN</name>
<organism evidence="1 2">
    <name type="scientific">Cichorium intybus</name>
    <name type="common">Chicory</name>
    <dbReference type="NCBI Taxonomy" id="13427"/>
    <lineage>
        <taxon>Eukaryota</taxon>
        <taxon>Viridiplantae</taxon>
        <taxon>Streptophyta</taxon>
        <taxon>Embryophyta</taxon>
        <taxon>Tracheophyta</taxon>
        <taxon>Spermatophyta</taxon>
        <taxon>Magnoliopsida</taxon>
        <taxon>eudicotyledons</taxon>
        <taxon>Gunneridae</taxon>
        <taxon>Pentapetalae</taxon>
        <taxon>asterids</taxon>
        <taxon>campanulids</taxon>
        <taxon>Asterales</taxon>
        <taxon>Asteraceae</taxon>
        <taxon>Cichorioideae</taxon>
        <taxon>Cichorieae</taxon>
        <taxon>Cichoriinae</taxon>
        <taxon>Cichorium</taxon>
    </lineage>
</organism>
<keyword evidence="2" id="KW-1185">Reference proteome</keyword>
<dbReference type="EMBL" id="CM042016">
    <property type="protein sequence ID" value="KAI3700691.1"/>
    <property type="molecule type" value="Genomic_DNA"/>
</dbReference>